<dbReference type="PANTHER" id="PTHR14582:SF1">
    <property type="entry name" value="CENTROMERE PROTEIN O"/>
    <property type="match status" value="1"/>
</dbReference>
<dbReference type="PANTHER" id="PTHR14582">
    <property type="entry name" value="INNER KINETOCHORE SUBUNIT MAL2"/>
    <property type="match status" value="1"/>
</dbReference>
<keyword evidence="4" id="KW-0158">Chromosome</keyword>
<gene>
    <name evidence="7" type="ORF">VMCG_01877</name>
</gene>
<comment type="subcellular location">
    <subcellularLocation>
        <location evidence="2">Chromosome</location>
        <location evidence="2">Centromere</location>
    </subcellularLocation>
    <subcellularLocation>
        <location evidence="1">Nucleus</location>
    </subcellularLocation>
</comment>
<comment type="similarity">
    <text evidence="3">Belongs to the CENP-O/MCM21 family.</text>
</comment>
<evidence type="ECO:0000313" key="8">
    <source>
        <dbReference type="Proteomes" id="UP000283895"/>
    </source>
</evidence>
<protein>
    <recommendedName>
        <fullName evidence="9">Cenp-O kinetochore centromere component</fullName>
    </recommendedName>
</protein>
<evidence type="ECO:0000256" key="4">
    <source>
        <dbReference type="ARBA" id="ARBA00022454"/>
    </source>
</evidence>
<comment type="caution">
    <text evidence="7">The sequence shown here is derived from an EMBL/GenBank/DDBJ whole genome shotgun (WGS) entry which is preliminary data.</text>
</comment>
<sequence length="345" mass="38149">MSSDAGLDDEITSLKARVESLKGQVRLQASALLTTETTRQAIGAERNSPTKQALQIRVDEQQAHNQQCLYRACAGITTFRVRDPDPNAVDGGNVLGVRIEVMTRSKFVRPYYVLLNRPYPAGGGTEQRRRFLRVHRHTVPPCIPVGGLAARYLPAPRPLGDGADDGSGGDVSAVAQKRKEKQQDLSRFVRCLRREILRYHNRVAVIADLRRAVGLDGRKRDARELAGRSSLLGISAADAEAKQVRIDWKDGRSGRLVIGDDGDVVKLVVFGEQGRDREMTRELLSGGSRLEDVARKLGSVTTLPHHSHFIRNTDDSLKRQHIDIRSIIFSDAKLTVKSGLVPLMN</sequence>
<dbReference type="EMBL" id="LKEA01000003">
    <property type="protein sequence ID" value="ROW10192.1"/>
    <property type="molecule type" value="Genomic_DNA"/>
</dbReference>
<dbReference type="AlphaFoldDB" id="A0A423X327"/>
<evidence type="ECO:0000256" key="3">
    <source>
        <dbReference type="ARBA" id="ARBA00007321"/>
    </source>
</evidence>
<evidence type="ECO:0000256" key="1">
    <source>
        <dbReference type="ARBA" id="ARBA00004123"/>
    </source>
</evidence>
<dbReference type="GO" id="GO:0031511">
    <property type="term" value="C:Mis6-Sim4 complex"/>
    <property type="evidence" value="ECO:0007669"/>
    <property type="project" value="TreeGrafter"/>
</dbReference>
<organism evidence="7 8">
    <name type="scientific">Cytospora schulzeri</name>
    <dbReference type="NCBI Taxonomy" id="448051"/>
    <lineage>
        <taxon>Eukaryota</taxon>
        <taxon>Fungi</taxon>
        <taxon>Dikarya</taxon>
        <taxon>Ascomycota</taxon>
        <taxon>Pezizomycotina</taxon>
        <taxon>Sordariomycetes</taxon>
        <taxon>Sordariomycetidae</taxon>
        <taxon>Diaporthales</taxon>
        <taxon>Cytosporaceae</taxon>
        <taxon>Cytospora</taxon>
    </lineage>
</organism>
<keyword evidence="5" id="KW-0539">Nucleus</keyword>
<evidence type="ECO:0008006" key="9">
    <source>
        <dbReference type="Google" id="ProtNLM"/>
    </source>
</evidence>
<reference evidence="7 8" key="1">
    <citation type="submission" date="2015-09" db="EMBL/GenBank/DDBJ databases">
        <title>Host preference determinants of Valsa canker pathogens revealed by comparative genomics.</title>
        <authorList>
            <person name="Yin Z."/>
            <person name="Huang L."/>
        </authorList>
    </citation>
    <scope>NUCLEOTIDE SEQUENCE [LARGE SCALE GENOMIC DNA]</scope>
    <source>
        <strain evidence="7 8">03-1</strain>
    </source>
</reference>
<evidence type="ECO:0000256" key="6">
    <source>
        <dbReference type="ARBA" id="ARBA00023328"/>
    </source>
</evidence>
<dbReference type="Pfam" id="PF09496">
    <property type="entry name" value="CENP-O"/>
    <property type="match status" value="1"/>
</dbReference>
<keyword evidence="8" id="KW-1185">Reference proteome</keyword>
<dbReference type="GO" id="GO:0005634">
    <property type="term" value="C:nucleus"/>
    <property type="evidence" value="ECO:0007669"/>
    <property type="project" value="UniProtKB-SubCell"/>
</dbReference>
<dbReference type="InterPro" id="IPR018464">
    <property type="entry name" value="CENP-O"/>
</dbReference>
<accession>A0A423X327</accession>
<dbReference type="OrthoDB" id="10050372at2759"/>
<evidence type="ECO:0000313" key="7">
    <source>
        <dbReference type="EMBL" id="ROW10192.1"/>
    </source>
</evidence>
<name>A0A423X327_9PEZI</name>
<proteinExistence type="inferred from homology"/>
<keyword evidence="6" id="KW-0137">Centromere</keyword>
<dbReference type="Proteomes" id="UP000283895">
    <property type="component" value="Unassembled WGS sequence"/>
</dbReference>
<evidence type="ECO:0000256" key="5">
    <source>
        <dbReference type="ARBA" id="ARBA00023242"/>
    </source>
</evidence>
<evidence type="ECO:0000256" key="2">
    <source>
        <dbReference type="ARBA" id="ARBA00004584"/>
    </source>
</evidence>